<dbReference type="AlphaFoldDB" id="A0A6C0I1D0"/>
<sequence>MIIIYLLIIFLCIILCIILALIICKKTITGGTPVNHTNWYHSSDLTVLPNITVDKLHGYVLPHAGTRFTGPIISHTLRFKPIIKYKKAIIFYYPASKYEDIEIEDSSGKNYYYHEYYVPWQSCLYLLGRDIEYIPFNARLNKIPPIEFSPEVLIIVSSDFSHFYPFHTGFQLENKAAHALMHKFLQLPCAKIIDDYRTYEILFDYIPENYYLKWLGHDRSDTNGVGYMSFLLLSRVERKFDGLFVTVYDEQMDAHECLGSWNTNINEEDFIKHTLKSATETSRLTQGEKIGIPIKFITITYLHKELDKSISFIRGWHSIYAYGAFYLSDVLLEHSYPNGNWIKHSDTEWRQTDKTFSLSDTFNSLKKKSNQFNALCNLQLYYSEIKTITY</sequence>
<keyword evidence="1" id="KW-0812">Transmembrane</keyword>
<keyword evidence="1" id="KW-1133">Transmembrane helix</keyword>
<reference evidence="2" key="1">
    <citation type="journal article" date="2020" name="Nature">
        <title>Giant virus diversity and host interactions through global metagenomics.</title>
        <authorList>
            <person name="Schulz F."/>
            <person name="Roux S."/>
            <person name="Paez-Espino D."/>
            <person name="Jungbluth S."/>
            <person name="Walsh D.A."/>
            <person name="Denef V.J."/>
            <person name="McMahon K.D."/>
            <person name="Konstantinidis K.T."/>
            <person name="Eloe-Fadrosh E.A."/>
            <person name="Kyrpides N.C."/>
            <person name="Woyke T."/>
        </authorList>
    </citation>
    <scope>NUCLEOTIDE SEQUENCE</scope>
    <source>
        <strain evidence="2">GVMAG-M-3300023184-186</strain>
    </source>
</reference>
<proteinExistence type="predicted"/>
<name>A0A6C0I1D0_9ZZZZ</name>
<keyword evidence="1" id="KW-0472">Membrane</keyword>
<organism evidence="2">
    <name type="scientific">viral metagenome</name>
    <dbReference type="NCBI Taxonomy" id="1070528"/>
    <lineage>
        <taxon>unclassified sequences</taxon>
        <taxon>metagenomes</taxon>
        <taxon>organismal metagenomes</taxon>
    </lineage>
</organism>
<accession>A0A6C0I1D0</accession>
<protein>
    <submittedName>
        <fullName evidence="2">Uncharacterized protein</fullName>
    </submittedName>
</protein>
<feature type="transmembrane region" description="Helical" evidence="1">
    <location>
        <begin position="5"/>
        <end position="23"/>
    </location>
</feature>
<evidence type="ECO:0000313" key="2">
    <source>
        <dbReference type="EMBL" id="QHT86612.1"/>
    </source>
</evidence>
<dbReference type="EMBL" id="MN740073">
    <property type="protein sequence ID" value="QHT86612.1"/>
    <property type="molecule type" value="Genomic_DNA"/>
</dbReference>
<evidence type="ECO:0000256" key="1">
    <source>
        <dbReference type="SAM" id="Phobius"/>
    </source>
</evidence>